<keyword evidence="4" id="KW-1185">Reference proteome</keyword>
<organism evidence="3 4">
    <name type="scientific">Apolygus lucorum</name>
    <name type="common">Small green plant bug</name>
    <name type="synonym">Lygocoris lucorum</name>
    <dbReference type="NCBI Taxonomy" id="248454"/>
    <lineage>
        <taxon>Eukaryota</taxon>
        <taxon>Metazoa</taxon>
        <taxon>Ecdysozoa</taxon>
        <taxon>Arthropoda</taxon>
        <taxon>Hexapoda</taxon>
        <taxon>Insecta</taxon>
        <taxon>Pterygota</taxon>
        <taxon>Neoptera</taxon>
        <taxon>Paraneoptera</taxon>
        <taxon>Hemiptera</taxon>
        <taxon>Heteroptera</taxon>
        <taxon>Panheteroptera</taxon>
        <taxon>Cimicomorpha</taxon>
        <taxon>Miridae</taxon>
        <taxon>Mirini</taxon>
        <taxon>Apolygus</taxon>
    </lineage>
</organism>
<feature type="region of interest" description="Disordered" evidence="1">
    <location>
        <begin position="1"/>
        <end position="21"/>
    </location>
</feature>
<evidence type="ECO:0000256" key="2">
    <source>
        <dbReference type="SAM" id="Phobius"/>
    </source>
</evidence>
<feature type="transmembrane region" description="Helical" evidence="2">
    <location>
        <begin position="50"/>
        <end position="70"/>
    </location>
</feature>
<keyword evidence="2" id="KW-0812">Transmembrane</keyword>
<proteinExistence type="predicted"/>
<feature type="compositionally biased region" description="Basic residues" evidence="1">
    <location>
        <begin position="1"/>
        <end position="10"/>
    </location>
</feature>
<protein>
    <submittedName>
        <fullName evidence="3">Uncharacterized protein</fullName>
    </submittedName>
</protein>
<reference evidence="3" key="1">
    <citation type="journal article" date="2021" name="Mol. Ecol. Resour.">
        <title>Apolygus lucorum genome provides insights into omnivorousness and mesophyll feeding.</title>
        <authorList>
            <person name="Liu Y."/>
            <person name="Liu H."/>
            <person name="Wang H."/>
            <person name="Huang T."/>
            <person name="Liu B."/>
            <person name="Yang B."/>
            <person name="Yin L."/>
            <person name="Li B."/>
            <person name="Zhang Y."/>
            <person name="Zhang S."/>
            <person name="Jiang F."/>
            <person name="Zhang X."/>
            <person name="Ren Y."/>
            <person name="Wang B."/>
            <person name="Wang S."/>
            <person name="Lu Y."/>
            <person name="Wu K."/>
            <person name="Fan W."/>
            <person name="Wang G."/>
        </authorList>
    </citation>
    <scope>NUCLEOTIDE SEQUENCE</scope>
    <source>
        <strain evidence="3">12Hb</strain>
    </source>
</reference>
<dbReference type="EMBL" id="WIXP02000002">
    <property type="protein sequence ID" value="KAF6215509.1"/>
    <property type="molecule type" value="Genomic_DNA"/>
</dbReference>
<dbReference type="Proteomes" id="UP000466442">
    <property type="component" value="Unassembled WGS sequence"/>
</dbReference>
<comment type="caution">
    <text evidence="3">The sequence shown here is derived from an EMBL/GenBank/DDBJ whole genome shotgun (WGS) entry which is preliminary data.</text>
</comment>
<keyword evidence="2" id="KW-1133">Transmembrane helix</keyword>
<evidence type="ECO:0000313" key="4">
    <source>
        <dbReference type="Proteomes" id="UP000466442"/>
    </source>
</evidence>
<keyword evidence="2" id="KW-0472">Membrane</keyword>
<dbReference type="AlphaFoldDB" id="A0A8S9Y429"/>
<accession>A0A8S9Y429</accession>
<gene>
    <name evidence="3" type="ORF">GE061_010264</name>
</gene>
<sequence length="133" mass="15085">MKNFRRRVTSHPRSDYQTSDGINRVVSGPRCWGVVGSALRGKGNAAMRRIFGYEILITVLFPRSVGLILAPGGSEFGHRLQSNLRLMVSQRKRKVCGYDDTGGKKSVREEDRFKRDTTVKIRSSYFTNVFTIL</sequence>
<evidence type="ECO:0000313" key="3">
    <source>
        <dbReference type="EMBL" id="KAF6215509.1"/>
    </source>
</evidence>
<name>A0A8S9Y429_APOLU</name>
<evidence type="ECO:0000256" key="1">
    <source>
        <dbReference type="SAM" id="MobiDB-lite"/>
    </source>
</evidence>